<accession>A0A1L8QPQ4</accession>
<proteinExistence type="predicted"/>
<gene>
    <name evidence="1" type="ORF">RU93_GL000747</name>
</gene>
<dbReference type="Proteomes" id="UP000182149">
    <property type="component" value="Unassembled WGS sequence"/>
</dbReference>
<keyword evidence="2" id="KW-1185">Reference proteome</keyword>
<comment type="caution">
    <text evidence="1">The sequence shown here is derived from an EMBL/GenBank/DDBJ whole genome shotgun (WGS) entry which is preliminary data.</text>
</comment>
<dbReference type="AlphaFoldDB" id="A0A1L8QPQ4"/>
<evidence type="ECO:0000313" key="2">
    <source>
        <dbReference type="Proteomes" id="UP000182149"/>
    </source>
</evidence>
<reference evidence="1 2" key="1">
    <citation type="submission" date="2014-12" db="EMBL/GenBank/DDBJ databases">
        <title>Draft genome sequences of 29 type strains of Enterococci.</title>
        <authorList>
            <person name="Zhong Z."/>
            <person name="Sun Z."/>
            <person name="Liu W."/>
            <person name="Zhang W."/>
            <person name="Zhang H."/>
        </authorList>
    </citation>
    <scope>NUCLEOTIDE SEQUENCE [LARGE SCALE GENOMIC DNA]</scope>
    <source>
        <strain evidence="1 2">DSM 17690</strain>
    </source>
</reference>
<name>A0A1L8QPQ4_9ENTE</name>
<organism evidence="1 2">
    <name type="scientific">Enterococcus aquimarinus</name>
    <dbReference type="NCBI Taxonomy" id="328396"/>
    <lineage>
        <taxon>Bacteria</taxon>
        <taxon>Bacillati</taxon>
        <taxon>Bacillota</taxon>
        <taxon>Bacilli</taxon>
        <taxon>Lactobacillales</taxon>
        <taxon>Enterococcaceae</taxon>
        <taxon>Enterococcus</taxon>
    </lineage>
</organism>
<evidence type="ECO:0000313" key="1">
    <source>
        <dbReference type="EMBL" id="OJG09416.1"/>
    </source>
</evidence>
<dbReference type="EMBL" id="JXKD01000016">
    <property type="protein sequence ID" value="OJG09416.1"/>
    <property type="molecule type" value="Genomic_DNA"/>
</dbReference>
<sequence length="81" mass="9350">MVVQFQPTAGDLYDRLVEAGHENVELTIFDNVIDTSGQFVDADGNPYEYLGHWSWIYLYNDEVANEEGVNFYEWLNAQAKN</sequence>
<protein>
    <submittedName>
        <fullName evidence="1">Uncharacterized protein</fullName>
    </submittedName>
</protein>